<gene>
    <name evidence="2" type="ORF">JRQ81_000805</name>
</gene>
<dbReference type="InterPro" id="IPR033373">
    <property type="entry name" value="SKAP"/>
</dbReference>
<evidence type="ECO:0000313" key="2">
    <source>
        <dbReference type="EMBL" id="KAJ7344855.1"/>
    </source>
</evidence>
<dbReference type="GO" id="GO:0072686">
    <property type="term" value="C:mitotic spindle"/>
    <property type="evidence" value="ECO:0007669"/>
    <property type="project" value="TreeGrafter"/>
</dbReference>
<reference evidence="2" key="1">
    <citation type="journal article" date="2023" name="DNA Res.">
        <title>Chromosome-level genome assembly of Phrynocephalus forsythii using third-generation DNA sequencing and Hi-C analysis.</title>
        <authorList>
            <person name="Qi Y."/>
            <person name="Zhao W."/>
            <person name="Zhao Y."/>
            <person name="Niu C."/>
            <person name="Cao S."/>
            <person name="Zhang Y."/>
        </authorList>
    </citation>
    <scope>NUCLEOTIDE SEQUENCE</scope>
    <source>
        <tissue evidence="2">Muscle</tissue>
    </source>
</reference>
<dbReference type="GO" id="GO:0035371">
    <property type="term" value="C:microtubule plus-end"/>
    <property type="evidence" value="ECO:0007669"/>
    <property type="project" value="TreeGrafter"/>
</dbReference>
<accession>A0A9Q0Y5Y1</accession>
<dbReference type="GO" id="GO:0051988">
    <property type="term" value="P:regulation of attachment of spindle microtubules to kinetochore"/>
    <property type="evidence" value="ECO:0007669"/>
    <property type="project" value="InterPro"/>
</dbReference>
<dbReference type="GO" id="GO:0000070">
    <property type="term" value="P:mitotic sister chromatid segregation"/>
    <property type="evidence" value="ECO:0007669"/>
    <property type="project" value="TreeGrafter"/>
</dbReference>
<dbReference type="GO" id="GO:0000776">
    <property type="term" value="C:kinetochore"/>
    <property type="evidence" value="ECO:0007669"/>
    <property type="project" value="InterPro"/>
</dbReference>
<dbReference type="PANTHER" id="PTHR31940:SF2">
    <property type="entry name" value="SMALL KINETOCHORE-ASSOCIATED PROTEIN"/>
    <property type="match status" value="1"/>
</dbReference>
<evidence type="ECO:0000256" key="1">
    <source>
        <dbReference type="SAM" id="Coils"/>
    </source>
</evidence>
<name>A0A9Q0Y5Y1_9SAUR</name>
<dbReference type="PANTHER" id="PTHR31940">
    <property type="entry name" value="SMALL KINETOCHORE-ASSOCIATED PROTEIN"/>
    <property type="match status" value="1"/>
</dbReference>
<dbReference type="GO" id="GO:0007051">
    <property type="term" value="P:spindle organization"/>
    <property type="evidence" value="ECO:0007669"/>
    <property type="project" value="InterPro"/>
</dbReference>
<organism evidence="2 3">
    <name type="scientific">Phrynocephalus forsythii</name>
    <dbReference type="NCBI Taxonomy" id="171643"/>
    <lineage>
        <taxon>Eukaryota</taxon>
        <taxon>Metazoa</taxon>
        <taxon>Chordata</taxon>
        <taxon>Craniata</taxon>
        <taxon>Vertebrata</taxon>
        <taxon>Euteleostomi</taxon>
        <taxon>Lepidosauria</taxon>
        <taxon>Squamata</taxon>
        <taxon>Bifurcata</taxon>
        <taxon>Unidentata</taxon>
        <taxon>Episquamata</taxon>
        <taxon>Toxicofera</taxon>
        <taxon>Iguania</taxon>
        <taxon>Acrodonta</taxon>
        <taxon>Agamidae</taxon>
        <taxon>Agaminae</taxon>
        <taxon>Phrynocephalus</taxon>
    </lineage>
</organism>
<proteinExistence type="predicted"/>
<evidence type="ECO:0000313" key="3">
    <source>
        <dbReference type="Proteomes" id="UP001142489"/>
    </source>
</evidence>
<feature type="coiled-coil region" evidence="1">
    <location>
        <begin position="119"/>
        <end position="149"/>
    </location>
</feature>
<dbReference type="AlphaFoldDB" id="A0A9Q0Y5Y1"/>
<dbReference type="Proteomes" id="UP001142489">
    <property type="component" value="Unassembled WGS sequence"/>
</dbReference>
<protein>
    <submittedName>
        <fullName evidence="2">Uncharacterized protein</fullName>
    </submittedName>
</protein>
<comment type="caution">
    <text evidence="2">The sequence shown here is derived from an EMBL/GenBank/DDBJ whole genome shotgun (WGS) entry which is preliminary data.</text>
</comment>
<dbReference type="EMBL" id="JAPFRF010000001">
    <property type="protein sequence ID" value="KAJ7344855.1"/>
    <property type="molecule type" value="Genomic_DNA"/>
</dbReference>
<keyword evidence="1" id="KW-0175">Coiled coil</keyword>
<keyword evidence="3" id="KW-1185">Reference proteome</keyword>
<dbReference type="GO" id="GO:0034451">
    <property type="term" value="C:centriolar satellite"/>
    <property type="evidence" value="ECO:0007669"/>
    <property type="project" value="TreeGrafter"/>
</dbReference>
<sequence>MECEKSRIPVYSSQHPRTIIVPKDAHQSLHSKRQCLNKMEDLAPLKDPNFTLVANVPSSVTSKDKNQRAPKATKKVALPPPKKAMTVQKSPMNRYRRETELRNKNKLLETIKCELNLKLAGIQDEMKEVKEKCDTLEKENEKLKRFQESCMLILETRNCDAGANILEDAEENKKRQDEIMVRVNQFSVPSETCTLVPKPPHGILLPGANERIVLVPFLGHSTCSR</sequence>
<dbReference type="OrthoDB" id="9940269at2759"/>